<proteinExistence type="predicted"/>
<dbReference type="Pfam" id="PF01637">
    <property type="entry name" value="ATPase_2"/>
    <property type="match status" value="1"/>
</dbReference>
<dbReference type="InterPro" id="IPR027417">
    <property type="entry name" value="P-loop_NTPase"/>
</dbReference>
<accession>A0A179C715</accession>
<sequence>MQERNPFNPTFGNVPPIFLDKQKVIDEMIDEIQNGYPQPFFVTGVRGSGKTSFLTRISQILNEDPNCYCVDLINEEGILTSLARKLYRDHGSKLSKIFNVFESIKIGAVTLTKETEIPNVEEMLEELMQSIQKQGKYVVITVDEVNDSKAIRSFAQQYNSLKRQNYPIYAIMTGLPDLVLDLQNNERLTFLLRSRKIVMQPLDNLDMENAYQDVFDGNFEVAHQMARLTNGYSYAFQLLGDIYFRYLKRQRLSPSLDNLNAILNQYEITLFNNAYQKIFAEVSEGDRKYLVAILNHPQLSASAQVMGKGVSYVSQYRKRMIDRGLVQPSTYGKVRYTLPLFDKFIEQTQNPNSEFFWEINY</sequence>
<dbReference type="GO" id="GO:0005524">
    <property type="term" value="F:ATP binding"/>
    <property type="evidence" value="ECO:0007669"/>
    <property type="project" value="InterPro"/>
</dbReference>
<feature type="domain" description="ATPase" evidence="1">
    <location>
        <begin position="18"/>
        <end position="151"/>
    </location>
</feature>
<protein>
    <recommendedName>
        <fullName evidence="1">ATPase domain-containing protein</fullName>
    </recommendedName>
</protein>
<dbReference type="Gene3D" id="3.40.50.300">
    <property type="entry name" value="P-loop containing nucleotide triphosphate hydrolases"/>
    <property type="match status" value="1"/>
</dbReference>
<dbReference type="SUPFAM" id="SSF52540">
    <property type="entry name" value="P-loop containing nucleoside triphosphate hydrolases"/>
    <property type="match status" value="1"/>
</dbReference>
<gene>
    <name evidence="2" type="ORF">A3O14_00375</name>
</gene>
<organism evidence="2 3">
    <name type="scientific">Ligilactobacillus aviarius</name>
    <dbReference type="NCBI Taxonomy" id="1606"/>
    <lineage>
        <taxon>Bacteria</taxon>
        <taxon>Bacillati</taxon>
        <taxon>Bacillota</taxon>
        <taxon>Bacilli</taxon>
        <taxon>Lactobacillales</taxon>
        <taxon>Lactobacillaceae</taxon>
        <taxon>Ligilactobacillus</taxon>
    </lineage>
</organism>
<dbReference type="EMBL" id="LVKI01000048">
    <property type="protein sequence ID" value="OAQ06772.1"/>
    <property type="molecule type" value="Genomic_DNA"/>
</dbReference>
<evidence type="ECO:0000313" key="3">
    <source>
        <dbReference type="Proteomes" id="UP000078520"/>
    </source>
</evidence>
<evidence type="ECO:0000313" key="2">
    <source>
        <dbReference type="EMBL" id="OAQ06772.1"/>
    </source>
</evidence>
<dbReference type="RefSeq" id="WP_180752515.1">
    <property type="nucleotide sequence ID" value="NZ_LVKC01000018.1"/>
</dbReference>
<name>A0A179C715_9LACO</name>
<dbReference type="InterPro" id="IPR011579">
    <property type="entry name" value="ATPase_dom"/>
</dbReference>
<comment type="caution">
    <text evidence="2">The sequence shown here is derived from an EMBL/GenBank/DDBJ whole genome shotgun (WGS) entry which is preliminary data.</text>
</comment>
<dbReference type="Proteomes" id="UP000078520">
    <property type="component" value="Unassembled WGS sequence"/>
</dbReference>
<reference evidence="3" key="1">
    <citation type="submission" date="2016-03" db="EMBL/GenBank/DDBJ databases">
        <authorList>
            <person name="Johnson T.J."/>
            <person name="Youmans B."/>
            <person name="Case K."/>
            <person name="Noll S."/>
        </authorList>
    </citation>
    <scope>NUCLEOTIDE SEQUENCE [LARGE SCALE GENOMIC DNA]</scope>
    <source>
        <strain evidence="3">UMNLAv8</strain>
    </source>
</reference>
<evidence type="ECO:0000259" key="1">
    <source>
        <dbReference type="Pfam" id="PF01637"/>
    </source>
</evidence>
<dbReference type="AlphaFoldDB" id="A0A179C715"/>